<proteinExistence type="predicted"/>
<evidence type="ECO:0000313" key="3">
    <source>
        <dbReference type="Proteomes" id="UP000078316"/>
    </source>
</evidence>
<dbReference type="AlphaFoldDB" id="A0A179SHU7"/>
<keyword evidence="1" id="KW-0472">Membrane</keyword>
<dbReference type="RefSeq" id="WP_048435844.1">
    <property type="nucleotide sequence ID" value="NZ_LWHQ01000005.1"/>
</dbReference>
<reference evidence="2 3" key="1">
    <citation type="submission" date="2016-04" db="EMBL/GenBank/DDBJ databases">
        <authorList>
            <person name="Evans L.H."/>
            <person name="Alamgir A."/>
            <person name="Owens N."/>
            <person name="Weber N.D."/>
            <person name="Virtaneva K."/>
            <person name="Barbian K."/>
            <person name="Babar A."/>
            <person name="Rosenke K."/>
        </authorList>
    </citation>
    <scope>NUCLEOTIDE SEQUENCE [LARGE SCALE GENOMIC DNA]</scope>
    <source>
        <strain evidence="2 3">PMB02</strain>
    </source>
</reference>
<organism evidence="2 3">
    <name type="scientific">Methylobacterium platani</name>
    <dbReference type="NCBI Taxonomy" id="427683"/>
    <lineage>
        <taxon>Bacteria</taxon>
        <taxon>Pseudomonadati</taxon>
        <taxon>Pseudomonadota</taxon>
        <taxon>Alphaproteobacteria</taxon>
        <taxon>Hyphomicrobiales</taxon>
        <taxon>Methylobacteriaceae</taxon>
        <taxon>Methylobacterium</taxon>
    </lineage>
</organism>
<feature type="transmembrane region" description="Helical" evidence="1">
    <location>
        <begin position="68"/>
        <end position="88"/>
    </location>
</feature>
<name>A0A179SHU7_9HYPH</name>
<feature type="transmembrane region" description="Helical" evidence="1">
    <location>
        <begin position="41"/>
        <end position="59"/>
    </location>
</feature>
<gene>
    <name evidence="2" type="ORF">A5481_01240</name>
</gene>
<sequence>MLIARLLLAALAYVLVTAVLFGNPLQPIAFATFWSDRLGVPHWRVIALLCVAASALIFARPLKNTVTALLRPLVFVILAVLLPTAVVGHHTDGIRHRAVLAFGADEVEEQSFFTSIREAPSEFQFFLHTVALKGCTPYAWSYRKMAFFVVPPNVGANVLPQHWITRCGIVRI</sequence>
<protein>
    <submittedName>
        <fullName evidence="2">Uncharacterized protein</fullName>
    </submittedName>
</protein>
<dbReference type="OrthoDB" id="7433288at2"/>
<keyword evidence="1" id="KW-0812">Transmembrane</keyword>
<dbReference type="EMBL" id="LWHQ01000005">
    <property type="protein sequence ID" value="OAS27418.1"/>
    <property type="molecule type" value="Genomic_DNA"/>
</dbReference>
<dbReference type="Proteomes" id="UP000078316">
    <property type="component" value="Unassembled WGS sequence"/>
</dbReference>
<evidence type="ECO:0000256" key="1">
    <source>
        <dbReference type="SAM" id="Phobius"/>
    </source>
</evidence>
<evidence type="ECO:0000313" key="2">
    <source>
        <dbReference type="EMBL" id="OAS27418.1"/>
    </source>
</evidence>
<comment type="caution">
    <text evidence="2">The sequence shown here is derived from an EMBL/GenBank/DDBJ whole genome shotgun (WGS) entry which is preliminary data.</text>
</comment>
<accession>A0A179SHU7</accession>
<keyword evidence="1" id="KW-1133">Transmembrane helix</keyword>